<feature type="compositionally biased region" description="Basic and acidic residues" evidence="12">
    <location>
        <begin position="76"/>
        <end position="92"/>
    </location>
</feature>
<evidence type="ECO:0000313" key="14">
    <source>
        <dbReference type="Ensembl" id="ENSCCRP00010070479.1"/>
    </source>
</evidence>
<protein>
    <recommendedName>
        <fullName evidence="11">Cytochrome c oxidase subunit NDUFA4</fullName>
    </recommendedName>
</protein>
<reference evidence="14" key="2">
    <citation type="submission" date="2025-09" db="UniProtKB">
        <authorList>
            <consortium name="Ensembl"/>
        </authorList>
    </citation>
    <scope>IDENTIFICATION</scope>
</reference>
<keyword evidence="9 13" id="KW-0472">Membrane</keyword>
<keyword evidence="6" id="KW-0249">Electron transport</keyword>
<proteinExistence type="inferred from homology"/>
<dbReference type="InterPro" id="IPR010530">
    <property type="entry name" value="B12D"/>
</dbReference>
<dbReference type="PANTHER" id="PTHR14256">
    <property type="entry name" value="NADH-UBIQUINONE OXIDOREDUCTASE MLRQ SUBUNIT"/>
    <property type="match status" value="1"/>
</dbReference>
<evidence type="ECO:0000256" key="7">
    <source>
        <dbReference type="ARBA" id="ARBA00022989"/>
    </source>
</evidence>
<sequence>SNVKCFRRLKSPFLFSKDLIPLFFFIGGGCTMSLTYLARLALRNPDVCWDRKNNPEPWNKLGPTDQYKWAGFTNQNKDRHSGPERTFSKENN</sequence>
<evidence type="ECO:0000256" key="13">
    <source>
        <dbReference type="SAM" id="Phobius"/>
    </source>
</evidence>
<evidence type="ECO:0000256" key="2">
    <source>
        <dbReference type="ARBA" id="ARBA00022448"/>
    </source>
</evidence>
<evidence type="ECO:0000313" key="15">
    <source>
        <dbReference type="Proteomes" id="UP000694427"/>
    </source>
</evidence>
<keyword evidence="7 13" id="KW-1133">Transmembrane helix</keyword>
<dbReference type="AlphaFoldDB" id="A0A8C1M2I0"/>
<keyword evidence="2" id="KW-0813">Transport</keyword>
<organism evidence="14 15">
    <name type="scientific">Cyprinus carpio</name>
    <name type="common">Common carp</name>
    <dbReference type="NCBI Taxonomy" id="7962"/>
    <lineage>
        <taxon>Eukaryota</taxon>
        <taxon>Metazoa</taxon>
        <taxon>Chordata</taxon>
        <taxon>Craniata</taxon>
        <taxon>Vertebrata</taxon>
        <taxon>Euteleostomi</taxon>
        <taxon>Actinopterygii</taxon>
        <taxon>Neopterygii</taxon>
        <taxon>Teleostei</taxon>
        <taxon>Ostariophysi</taxon>
        <taxon>Cypriniformes</taxon>
        <taxon>Cyprinidae</taxon>
        <taxon>Cyprininae</taxon>
        <taxon>Cyprinus</taxon>
    </lineage>
</organism>
<dbReference type="GO" id="GO:0005743">
    <property type="term" value="C:mitochondrial inner membrane"/>
    <property type="evidence" value="ECO:0007669"/>
    <property type="project" value="UniProtKB-SubCell"/>
</dbReference>
<feature type="region of interest" description="Disordered" evidence="12">
    <location>
        <begin position="73"/>
        <end position="92"/>
    </location>
</feature>
<keyword evidence="5" id="KW-0999">Mitochondrion inner membrane</keyword>
<evidence type="ECO:0000256" key="6">
    <source>
        <dbReference type="ARBA" id="ARBA00022982"/>
    </source>
</evidence>
<reference evidence="14" key="1">
    <citation type="submission" date="2025-08" db="UniProtKB">
        <authorList>
            <consortium name="Ensembl"/>
        </authorList>
    </citation>
    <scope>IDENTIFICATION</scope>
</reference>
<dbReference type="Proteomes" id="UP000694427">
    <property type="component" value="Unplaced"/>
</dbReference>
<accession>A0A8C1M2I0</accession>
<comment type="similarity">
    <text evidence="10">Belongs to the complex IV NDUFA4 subunit family.</text>
</comment>
<dbReference type="Pfam" id="PF06522">
    <property type="entry name" value="B12D"/>
    <property type="match status" value="1"/>
</dbReference>
<keyword evidence="15" id="KW-1185">Reference proteome</keyword>
<keyword evidence="8" id="KW-0496">Mitochondrion</keyword>
<evidence type="ECO:0000256" key="10">
    <source>
        <dbReference type="ARBA" id="ARBA00038186"/>
    </source>
</evidence>
<evidence type="ECO:0000256" key="12">
    <source>
        <dbReference type="SAM" id="MobiDB-lite"/>
    </source>
</evidence>
<evidence type="ECO:0000256" key="8">
    <source>
        <dbReference type="ARBA" id="ARBA00023128"/>
    </source>
</evidence>
<evidence type="ECO:0000256" key="3">
    <source>
        <dbReference type="ARBA" id="ARBA00022660"/>
    </source>
</evidence>
<keyword evidence="3" id="KW-0679">Respiratory chain</keyword>
<name>A0A8C1M2I0_CYPCA</name>
<evidence type="ECO:0000256" key="4">
    <source>
        <dbReference type="ARBA" id="ARBA00022692"/>
    </source>
</evidence>
<dbReference type="Ensembl" id="ENSCCRT00010077901.1">
    <property type="protein sequence ID" value="ENSCCRP00010070479.1"/>
    <property type="gene ID" value="ENSCCRG00010030553.1"/>
</dbReference>
<feature type="transmembrane region" description="Helical" evidence="13">
    <location>
        <begin position="20"/>
        <end position="42"/>
    </location>
</feature>
<evidence type="ECO:0000256" key="5">
    <source>
        <dbReference type="ARBA" id="ARBA00022792"/>
    </source>
</evidence>
<dbReference type="PANTHER" id="PTHR14256:SF4">
    <property type="entry name" value="CYTOCHROME C OXIDASE SUBUNIT NDUFA4"/>
    <property type="match status" value="1"/>
</dbReference>
<evidence type="ECO:0000256" key="11">
    <source>
        <dbReference type="ARBA" id="ARBA00041121"/>
    </source>
</evidence>
<keyword evidence="4 13" id="KW-0812">Transmembrane</keyword>
<evidence type="ECO:0000256" key="9">
    <source>
        <dbReference type="ARBA" id="ARBA00023136"/>
    </source>
</evidence>
<evidence type="ECO:0000256" key="1">
    <source>
        <dbReference type="ARBA" id="ARBA00004434"/>
    </source>
</evidence>
<comment type="subcellular location">
    <subcellularLocation>
        <location evidence="1">Mitochondrion inner membrane</location>
        <topology evidence="1">Single-pass membrane protein</topology>
    </subcellularLocation>
</comment>